<reference evidence="2" key="1">
    <citation type="submission" date="2021-06" db="EMBL/GenBank/DDBJ databases">
        <authorList>
            <person name="Hodson N. C."/>
            <person name="Mongue J. A."/>
            <person name="Jaron S. K."/>
        </authorList>
    </citation>
    <scope>NUCLEOTIDE SEQUENCE</scope>
</reference>
<dbReference type="EMBL" id="CAJVCH010540154">
    <property type="protein sequence ID" value="CAG7826549.1"/>
    <property type="molecule type" value="Genomic_DNA"/>
</dbReference>
<keyword evidence="3" id="KW-1185">Reference proteome</keyword>
<gene>
    <name evidence="2" type="ORF">AFUS01_LOCUS36597</name>
</gene>
<evidence type="ECO:0000313" key="2">
    <source>
        <dbReference type="EMBL" id="CAG7826549.1"/>
    </source>
</evidence>
<evidence type="ECO:0000313" key="3">
    <source>
        <dbReference type="Proteomes" id="UP000708208"/>
    </source>
</evidence>
<dbReference type="AlphaFoldDB" id="A0A8J2LNW9"/>
<sequence length="208" mass="24611">SVQRERIQTEYRQQRTQQAVCTARWLSAEKPKLQDQLHNILLDNINAKPPFENKDLEIASKTDGWKNYRISAAEYEKSLPSNEDWLAARRAAKQNKKQQLEADIQMRVERWETAIKNRTFRTKADYEEQQQRKEANRRYREEQKKRIAIHARNEKKPNASSSRTEKEQNSKYVKNEMKLSDECVPNEKKLTDKTLARNAHPVQVASML</sequence>
<proteinExistence type="predicted"/>
<feature type="non-terminal residue" evidence="2">
    <location>
        <position position="1"/>
    </location>
</feature>
<evidence type="ECO:0000256" key="1">
    <source>
        <dbReference type="SAM" id="MobiDB-lite"/>
    </source>
</evidence>
<accession>A0A8J2LNW9</accession>
<protein>
    <submittedName>
        <fullName evidence="2">Uncharacterized protein</fullName>
    </submittedName>
</protein>
<feature type="region of interest" description="Disordered" evidence="1">
    <location>
        <begin position="122"/>
        <end position="185"/>
    </location>
</feature>
<comment type="caution">
    <text evidence="2">The sequence shown here is derived from an EMBL/GenBank/DDBJ whole genome shotgun (WGS) entry which is preliminary data.</text>
</comment>
<feature type="non-terminal residue" evidence="2">
    <location>
        <position position="208"/>
    </location>
</feature>
<dbReference type="Proteomes" id="UP000708208">
    <property type="component" value="Unassembled WGS sequence"/>
</dbReference>
<organism evidence="2 3">
    <name type="scientific">Allacma fusca</name>
    <dbReference type="NCBI Taxonomy" id="39272"/>
    <lineage>
        <taxon>Eukaryota</taxon>
        <taxon>Metazoa</taxon>
        <taxon>Ecdysozoa</taxon>
        <taxon>Arthropoda</taxon>
        <taxon>Hexapoda</taxon>
        <taxon>Collembola</taxon>
        <taxon>Symphypleona</taxon>
        <taxon>Sminthuridae</taxon>
        <taxon>Allacma</taxon>
    </lineage>
</organism>
<name>A0A8J2LNW9_9HEXA</name>